<feature type="transmembrane region" description="Helical" evidence="8">
    <location>
        <begin position="62"/>
        <end position="80"/>
    </location>
</feature>
<keyword evidence="5 8" id="KW-1133">Transmembrane helix</keyword>
<dbReference type="InterPro" id="IPR024041">
    <property type="entry name" value="NH4_transpt_AmtB-like_dom"/>
</dbReference>
<feature type="transmembrane region" description="Helical" evidence="8">
    <location>
        <begin position="249"/>
        <end position="270"/>
    </location>
</feature>
<feature type="transmembrane region" description="Helical" evidence="8">
    <location>
        <begin position="30"/>
        <end position="50"/>
    </location>
</feature>
<evidence type="ECO:0000256" key="5">
    <source>
        <dbReference type="ARBA" id="ARBA00022989"/>
    </source>
</evidence>
<evidence type="ECO:0000256" key="2">
    <source>
        <dbReference type="ARBA" id="ARBA00005887"/>
    </source>
</evidence>
<evidence type="ECO:0000313" key="10">
    <source>
        <dbReference type="EMBL" id="CAF1066019.1"/>
    </source>
</evidence>
<dbReference type="InterPro" id="IPR029020">
    <property type="entry name" value="Ammonium/urea_transptr"/>
</dbReference>
<feature type="transmembrane region" description="Helical" evidence="8">
    <location>
        <begin position="148"/>
        <end position="169"/>
    </location>
</feature>
<gene>
    <name evidence="10" type="ORF">OXX778_LOCUS19502</name>
</gene>
<keyword evidence="6 8" id="KW-0472">Membrane</keyword>
<feature type="transmembrane region" description="Helical" evidence="8">
    <location>
        <begin position="217"/>
        <end position="237"/>
    </location>
</feature>
<dbReference type="PROSITE" id="PS01219">
    <property type="entry name" value="AMMONIUM_TRANSP"/>
    <property type="match status" value="1"/>
</dbReference>
<dbReference type="Proteomes" id="UP000663879">
    <property type="component" value="Unassembled WGS sequence"/>
</dbReference>
<feature type="transmembrane region" description="Helical" evidence="8">
    <location>
        <begin position="337"/>
        <end position="358"/>
    </location>
</feature>
<protein>
    <recommendedName>
        <fullName evidence="8">Ammonium transporter</fullName>
    </recommendedName>
</protein>
<keyword evidence="11" id="KW-1185">Reference proteome</keyword>
<keyword evidence="7 8" id="KW-0924">Ammonia transport</keyword>
<feature type="transmembrane region" description="Helical" evidence="8">
    <location>
        <begin position="121"/>
        <end position="141"/>
    </location>
</feature>
<feature type="transmembrane region" description="Helical" evidence="8">
    <location>
        <begin position="384"/>
        <end position="409"/>
    </location>
</feature>
<evidence type="ECO:0000256" key="7">
    <source>
        <dbReference type="ARBA" id="ARBA00023177"/>
    </source>
</evidence>
<evidence type="ECO:0000256" key="6">
    <source>
        <dbReference type="ARBA" id="ARBA00023136"/>
    </source>
</evidence>
<keyword evidence="4 8" id="KW-0812">Transmembrane</keyword>
<evidence type="ECO:0000256" key="3">
    <source>
        <dbReference type="ARBA" id="ARBA00022448"/>
    </source>
</evidence>
<feature type="transmembrane region" description="Helical" evidence="8">
    <location>
        <begin position="282"/>
        <end position="299"/>
    </location>
</feature>
<feature type="transmembrane region" description="Helical" evidence="8">
    <location>
        <begin position="189"/>
        <end position="205"/>
    </location>
</feature>
<dbReference type="PANTHER" id="PTHR43029">
    <property type="entry name" value="AMMONIUM TRANSPORTER MEP2"/>
    <property type="match status" value="1"/>
</dbReference>
<dbReference type="GO" id="GO:0008519">
    <property type="term" value="F:ammonium channel activity"/>
    <property type="evidence" value="ECO:0007669"/>
    <property type="project" value="InterPro"/>
</dbReference>
<keyword evidence="3 8" id="KW-0813">Transport</keyword>
<comment type="subcellular location">
    <subcellularLocation>
        <location evidence="8">Cell membrane</location>
        <topology evidence="8">Multi-pass membrane protein</topology>
    </subcellularLocation>
    <subcellularLocation>
        <location evidence="1">Membrane</location>
        <topology evidence="1">Multi-pass membrane protein</topology>
    </subcellularLocation>
</comment>
<dbReference type="AlphaFoldDB" id="A0A814LKQ6"/>
<dbReference type="InterPro" id="IPR018047">
    <property type="entry name" value="Ammonium_transpt_CS"/>
</dbReference>
<dbReference type="NCBIfam" id="TIGR00836">
    <property type="entry name" value="amt"/>
    <property type="match status" value="1"/>
</dbReference>
<sequence length="474" mass="51927">MNFSNFTIESNITLHENSSLFVDLNYSDTLWLMISTALVFMMLPGLGFYYSGYIQRTSTLTIFMSILVPFSCVTIQWFLIGYSLVFSDTGSQIIGNFKYAFLTSIGDVPSKILSLVPSNVFMIYQGLFAGLTPCLFYGAIAERGTISAFILISVLWTTLVYDFIAYWTWNPNGWLNNMGVLDFAGGGPVHVASGFAALAYALVVGQRKNVNFKQIKPINLTEIFLGTCLLWVGWLGFNGGSEGAINSRAINAAVVTNYAAASGGLSWILIEMIFHKTWSLSLNAFCTGALASLVSITPACGYVRPLYAIVIGLLTTPVCFLATFFKKATRYKFDDAVDVFAVHGCGGIIGSLLTGIFAEKSVIEMVNKNGHVKGGFLDGNYYQIIYQLVGICLAAIWSFFITLTLVKLVDVLPFLSLRLDEESEKIGSDFAELGEVAYGIELDDLNANKLVYSKKSKTNEAFETETKVSESSKS</sequence>
<proteinExistence type="inferred from homology"/>
<reference evidence="10" key="1">
    <citation type="submission" date="2021-02" db="EMBL/GenBank/DDBJ databases">
        <authorList>
            <person name="Nowell W R."/>
        </authorList>
    </citation>
    <scope>NUCLEOTIDE SEQUENCE</scope>
    <source>
        <strain evidence="10">Ploen Becks lab</strain>
    </source>
</reference>
<dbReference type="PANTHER" id="PTHR43029:SF10">
    <property type="entry name" value="AMMONIUM TRANSPORTER MEP2"/>
    <property type="match status" value="1"/>
</dbReference>
<dbReference type="GO" id="GO:0005886">
    <property type="term" value="C:plasma membrane"/>
    <property type="evidence" value="ECO:0007669"/>
    <property type="project" value="UniProtKB-SubCell"/>
</dbReference>
<evidence type="ECO:0000256" key="1">
    <source>
        <dbReference type="ARBA" id="ARBA00004141"/>
    </source>
</evidence>
<dbReference type="InterPro" id="IPR001905">
    <property type="entry name" value="Ammonium_transpt"/>
</dbReference>
<evidence type="ECO:0000256" key="4">
    <source>
        <dbReference type="ARBA" id="ARBA00022692"/>
    </source>
</evidence>
<organism evidence="10 11">
    <name type="scientific">Brachionus calyciflorus</name>
    <dbReference type="NCBI Taxonomy" id="104777"/>
    <lineage>
        <taxon>Eukaryota</taxon>
        <taxon>Metazoa</taxon>
        <taxon>Spiralia</taxon>
        <taxon>Gnathifera</taxon>
        <taxon>Rotifera</taxon>
        <taxon>Eurotatoria</taxon>
        <taxon>Monogononta</taxon>
        <taxon>Pseudotrocha</taxon>
        <taxon>Ploima</taxon>
        <taxon>Brachionidae</taxon>
        <taxon>Brachionus</taxon>
    </lineage>
</organism>
<feature type="transmembrane region" description="Helical" evidence="8">
    <location>
        <begin position="305"/>
        <end position="325"/>
    </location>
</feature>
<evidence type="ECO:0000313" key="11">
    <source>
        <dbReference type="Proteomes" id="UP000663879"/>
    </source>
</evidence>
<comment type="caution">
    <text evidence="10">The sequence shown here is derived from an EMBL/GenBank/DDBJ whole genome shotgun (WGS) entry which is preliminary data.</text>
</comment>
<evidence type="ECO:0000259" key="9">
    <source>
        <dbReference type="Pfam" id="PF00909"/>
    </source>
</evidence>
<accession>A0A814LKQ6</accession>
<dbReference type="OrthoDB" id="534912at2759"/>
<evidence type="ECO:0000256" key="8">
    <source>
        <dbReference type="RuleBase" id="RU362002"/>
    </source>
</evidence>
<dbReference type="Pfam" id="PF00909">
    <property type="entry name" value="Ammonium_transp"/>
    <property type="match status" value="1"/>
</dbReference>
<dbReference type="SUPFAM" id="SSF111352">
    <property type="entry name" value="Ammonium transporter"/>
    <property type="match status" value="1"/>
</dbReference>
<dbReference type="EMBL" id="CAJNOC010005946">
    <property type="protein sequence ID" value="CAF1066019.1"/>
    <property type="molecule type" value="Genomic_DNA"/>
</dbReference>
<name>A0A814LKQ6_9BILA</name>
<feature type="domain" description="Ammonium transporter AmtB-like" evidence="9">
    <location>
        <begin position="30"/>
        <end position="438"/>
    </location>
</feature>
<dbReference type="Gene3D" id="1.10.3430.10">
    <property type="entry name" value="Ammonium transporter AmtB like domains"/>
    <property type="match status" value="1"/>
</dbReference>
<comment type="similarity">
    <text evidence="2 8">Belongs to the ammonia transporter channel (TC 1.A.11.2) family.</text>
</comment>